<dbReference type="InterPro" id="IPR023080">
    <property type="entry name" value="DadA"/>
</dbReference>
<evidence type="ECO:0000313" key="10">
    <source>
        <dbReference type="EMBL" id="OBU11788.1"/>
    </source>
</evidence>
<dbReference type="Gene3D" id="3.50.50.60">
    <property type="entry name" value="FAD/NAD(P)-binding domain"/>
    <property type="match status" value="2"/>
</dbReference>
<comment type="cofactor">
    <cofactor evidence="1 8">
        <name>FAD</name>
        <dbReference type="ChEBI" id="CHEBI:57692"/>
    </cofactor>
</comment>
<sequence length="432" mass="47354">MNVVILGSGVIGVTTAWYLSQKGHNVTVIDRQSAAAEETSFGNAGQISPGYATPWGAPGIPLKAVKWMFEKHAPLAIRPDGSLFQLRWMWQMLRNCGADYYVMNKSRMVRIAEYSRDCLQTLRAETGIQYEGRSGGTLQLFRTQKQLDNAANDIAVLTQEGVPYRLLSAGEIHEAEPALAHVEHKLSGGLQLPNDETGDCNLFTKRLAEMARQAGVKFRFGVNIHRLQYSGDRVSGVICDEEVITGDQYVVALGSYSTQLLRGHISVPVYPLKGYSLTMPIADVSRAPVSTVLDETYKIAVTRFDERIRVGGMAEVTGFNLDIVKRRCETLKMVVQDLYGGGGDITKATFWTGLRPMTPDGTPIVGPTAYKNLFLNTGHGTLGWTMACGSGQLLADIMTGHHTAIRADDLAVSRYLNGFKTKLVIPQQLHTA</sequence>
<evidence type="ECO:0000256" key="1">
    <source>
        <dbReference type="ARBA" id="ARBA00001974"/>
    </source>
</evidence>
<evidence type="ECO:0000256" key="2">
    <source>
        <dbReference type="ARBA" id="ARBA00009410"/>
    </source>
</evidence>
<dbReference type="EC" id="1.4.99.-" evidence="8"/>
<evidence type="ECO:0000256" key="5">
    <source>
        <dbReference type="ARBA" id="ARBA00023002"/>
    </source>
</evidence>
<organism evidence="10 11">
    <name type="scientific">Morganella psychrotolerans</name>
    <dbReference type="NCBI Taxonomy" id="368603"/>
    <lineage>
        <taxon>Bacteria</taxon>
        <taxon>Pseudomonadati</taxon>
        <taxon>Pseudomonadota</taxon>
        <taxon>Gammaproteobacteria</taxon>
        <taxon>Enterobacterales</taxon>
        <taxon>Morganellaceae</taxon>
        <taxon>Morganella</taxon>
    </lineage>
</organism>
<evidence type="ECO:0000256" key="4">
    <source>
        <dbReference type="ARBA" id="ARBA00022827"/>
    </source>
</evidence>
<accession>A0A1B8HR10</accession>
<dbReference type="PANTHER" id="PTHR13847:SF280">
    <property type="entry name" value="D-AMINO ACID DEHYDROGENASE"/>
    <property type="match status" value="1"/>
</dbReference>
<dbReference type="SUPFAM" id="SSF51905">
    <property type="entry name" value="FAD/NAD(P)-binding domain"/>
    <property type="match status" value="1"/>
</dbReference>
<feature type="domain" description="FAD dependent oxidoreductase" evidence="9">
    <location>
        <begin position="3"/>
        <end position="396"/>
    </location>
</feature>
<feature type="binding site" evidence="8">
    <location>
        <begin position="3"/>
        <end position="17"/>
    </location>
    <ligand>
        <name>FAD</name>
        <dbReference type="ChEBI" id="CHEBI:57692"/>
    </ligand>
</feature>
<name>A0A1B8HR10_9GAMM</name>
<dbReference type="GO" id="GO:0008718">
    <property type="term" value="F:D-amino-acid dehydrogenase activity"/>
    <property type="evidence" value="ECO:0007669"/>
    <property type="project" value="UniProtKB-UniRule"/>
</dbReference>
<dbReference type="GO" id="GO:0005737">
    <property type="term" value="C:cytoplasm"/>
    <property type="evidence" value="ECO:0007669"/>
    <property type="project" value="TreeGrafter"/>
</dbReference>
<dbReference type="GO" id="GO:0055130">
    <property type="term" value="P:D-alanine catabolic process"/>
    <property type="evidence" value="ECO:0007669"/>
    <property type="project" value="TreeGrafter"/>
</dbReference>
<dbReference type="RefSeq" id="WP_067421290.1">
    <property type="nucleotide sequence ID" value="NZ_LZEX01000001.1"/>
</dbReference>
<dbReference type="InterPro" id="IPR036188">
    <property type="entry name" value="FAD/NAD-bd_sf"/>
</dbReference>
<dbReference type="STRING" id="368603.AYY16_05200"/>
<comment type="caution">
    <text evidence="10">The sequence shown here is derived from an EMBL/GenBank/DDBJ whole genome shotgun (WGS) entry which is preliminary data.</text>
</comment>
<reference evidence="10 11" key="1">
    <citation type="submission" date="2016-06" db="EMBL/GenBank/DDBJ databases">
        <authorList>
            <person name="Kjaerup R.B."/>
            <person name="Dalgaard T.S."/>
            <person name="Juul-Madsen H.R."/>
        </authorList>
    </citation>
    <scope>NUCLEOTIDE SEQUENCE [LARGE SCALE GENOMIC DNA]</scope>
    <source>
        <strain evidence="10 11">GCSL-Mp3</strain>
    </source>
</reference>
<evidence type="ECO:0000256" key="3">
    <source>
        <dbReference type="ARBA" id="ARBA00022630"/>
    </source>
</evidence>
<dbReference type="NCBIfam" id="NF001933">
    <property type="entry name" value="PRK00711.1"/>
    <property type="match status" value="1"/>
</dbReference>
<dbReference type="Pfam" id="PF01266">
    <property type="entry name" value="DAO"/>
    <property type="match status" value="1"/>
</dbReference>
<evidence type="ECO:0000256" key="8">
    <source>
        <dbReference type="HAMAP-Rule" id="MF_01202"/>
    </source>
</evidence>
<protein>
    <recommendedName>
        <fullName evidence="7 8">D-amino acid dehydrogenase</fullName>
        <ecNumber evidence="8">1.4.99.-</ecNumber>
    </recommendedName>
</protein>
<dbReference type="HAMAP" id="MF_01202">
    <property type="entry name" value="DadA"/>
    <property type="match status" value="1"/>
</dbReference>
<dbReference type="Gene3D" id="3.30.9.10">
    <property type="entry name" value="D-Amino Acid Oxidase, subunit A, domain 2"/>
    <property type="match status" value="1"/>
</dbReference>
<evidence type="ECO:0000256" key="6">
    <source>
        <dbReference type="ARBA" id="ARBA00047884"/>
    </source>
</evidence>
<comment type="catalytic activity">
    <reaction evidence="6 8">
        <text>a D-alpha-amino acid + A + H2O = a 2-oxocarboxylate + AH2 + NH4(+)</text>
        <dbReference type="Rhea" id="RHEA:18125"/>
        <dbReference type="ChEBI" id="CHEBI:13193"/>
        <dbReference type="ChEBI" id="CHEBI:15377"/>
        <dbReference type="ChEBI" id="CHEBI:17499"/>
        <dbReference type="ChEBI" id="CHEBI:28938"/>
        <dbReference type="ChEBI" id="CHEBI:35179"/>
        <dbReference type="ChEBI" id="CHEBI:59871"/>
    </reaction>
</comment>
<comment type="function">
    <text evidence="8">Oxidative deamination of D-amino acids.</text>
</comment>
<dbReference type="AlphaFoldDB" id="A0A1B8HR10"/>
<evidence type="ECO:0000259" key="9">
    <source>
        <dbReference type="Pfam" id="PF01266"/>
    </source>
</evidence>
<evidence type="ECO:0000256" key="7">
    <source>
        <dbReference type="ARBA" id="ARBA00071847"/>
    </source>
</evidence>
<proteinExistence type="inferred from homology"/>
<keyword evidence="3 8" id="KW-0285">Flavoprotein</keyword>
<dbReference type="GO" id="GO:0005886">
    <property type="term" value="C:plasma membrane"/>
    <property type="evidence" value="ECO:0007669"/>
    <property type="project" value="TreeGrafter"/>
</dbReference>
<keyword evidence="4 8" id="KW-0274">FAD</keyword>
<dbReference type="InterPro" id="IPR006076">
    <property type="entry name" value="FAD-dep_OxRdtase"/>
</dbReference>
<gene>
    <name evidence="8" type="primary">dadA</name>
    <name evidence="10" type="ORF">AYY17_01430</name>
</gene>
<dbReference type="EMBL" id="LZEX01000001">
    <property type="protein sequence ID" value="OBU11788.1"/>
    <property type="molecule type" value="Genomic_DNA"/>
</dbReference>
<keyword evidence="5 8" id="KW-0560">Oxidoreductase</keyword>
<comment type="similarity">
    <text evidence="2 8">Belongs to the DadA oxidoreductase family.</text>
</comment>
<dbReference type="Proteomes" id="UP000092247">
    <property type="component" value="Unassembled WGS sequence"/>
</dbReference>
<dbReference type="SUPFAM" id="SSF54373">
    <property type="entry name" value="FAD-linked reductases, C-terminal domain"/>
    <property type="match status" value="1"/>
</dbReference>
<dbReference type="FunFam" id="3.50.50.60:FF:000020">
    <property type="entry name" value="D-amino acid dehydrogenase"/>
    <property type="match status" value="1"/>
</dbReference>
<dbReference type="PANTHER" id="PTHR13847">
    <property type="entry name" value="SARCOSINE DEHYDROGENASE-RELATED"/>
    <property type="match status" value="1"/>
</dbReference>
<evidence type="ECO:0000313" key="11">
    <source>
        <dbReference type="Proteomes" id="UP000092247"/>
    </source>
</evidence>